<accession>A0ABR1QRK2</accession>
<gene>
    <name evidence="1" type="ORF">PG986_003393</name>
</gene>
<dbReference type="Proteomes" id="UP001391051">
    <property type="component" value="Unassembled WGS sequence"/>
</dbReference>
<sequence>MEYSPSSIVSFSQAGSRFAPRDFQHITGEPVSLMKAPSMFPLFPVRPSLIGGTGSNMTLVTF</sequence>
<dbReference type="EMBL" id="JAQQWE010000002">
    <property type="protein sequence ID" value="KAK7962568.1"/>
    <property type="molecule type" value="Genomic_DNA"/>
</dbReference>
<proteinExistence type="predicted"/>
<name>A0ABR1QRK2_9PEZI</name>
<dbReference type="GeneID" id="92072677"/>
<keyword evidence="2" id="KW-1185">Reference proteome</keyword>
<dbReference type="RefSeq" id="XP_066704679.1">
    <property type="nucleotide sequence ID" value="XM_066839615.1"/>
</dbReference>
<protein>
    <submittedName>
        <fullName evidence="1">Uncharacterized protein</fullName>
    </submittedName>
</protein>
<organism evidence="1 2">
    <name type="scientific">Apiospora aurea</name>
    <dbReference type="NCBI Taxonomy" id="335848"/>
    <lineage>
        <taxon>Eukaryota</taxon>
        <taxon>Fungi</taxon>
        <taxon>Dikarya</taxon>
        <taxon>Ascomycota</taxon>
        <taxon>Pezizomycotina</taxon>
        <taxon>Sordariomycetes</taxon>
        <taxon>Xylariomycetidae</taxon>
        <taxon>Amphisphaeriales</taxon>
        <taxon>Apiosporaceae</taxon>
        <taxon>Apiospora</taxon>
    </lineage>
</organism>
<evidence type="ECO:0000313" key="1">
    <source>
        <dbReference type="EMBL" id="KAK7962568.1"/>
    </source>
</evidence>
<reference evidence="1 2" key="1">
    <citation type="submission" date="2023-01" db="EMBL/GenBank/DDBJ databases">
        <title>Analysis of 21 Apiospora genomes using comparative genomics revels a genus with tremendous synthesis potential of carbohydrate active enzymes and secondary metabolites.</title>
        <authorList>
            <person name="Sorensen T."/>
        </authorList>
    </citation>
    <scope>NUCLEOTIDE SEQUENCE [LARGE SCALE GENOMIC DNA]</scope>
    <source>
        <strain evidence="1 2">CBS 24483</strain>
    </source>
</reference>
<comment type="caution">
    <text evidence="1">The sequence shown here is derived from an EMBL/GenBank/DDBJ whole genome shotgun (WGS) entry which is preliminary data.</text>
</comment>
<evidence type="ECO:0000313" key="2">
    <source>
        <dbReference type="Proteomes" id="UP001391051"/>
    </source>
</evidence>